<dbReference type="InterPro" id="IPR027417">
    <property type="entry name" value="P-loop_NTPase"/>
</dbReference>
<dbReference type="InterPro" id="IPR017871">
    <property type="entry name" value="ABC_transporter-like_CS"/>
</dbReference>
<dbReference type="PROSITE" id="PS50893">
    <property type="entry name" value="ABC_TRANSPORTER_2"/>
    <property type="match status" value="2"/>
</dbReference>
<dbReference type="InterPro" id="IPR003439">
    <property type="entry name" value="ABC_transporter-like_ATP-bd"/>
</dbReference>
<proteinExistence type="inferred from homology"/>
<dbReference type="Proteomes" id="UP000886805">
    <property type="component" value="Unassembled WGS sequence"/>
</dbReference>
<keyword evidence="7" id="KW-1278">Translocase</keyword>
<evidence type="ECO:0000256" key="8">
    <source>
        <dbReference type="ARBA" id="ARBA00023136"/>
    </source>
</evidence>
<sequence length="585" mass="65283">MRSDVMDKIIRIEDFTYTYPGAQQPTLTHVSLEIEKGDFLAVVGNNGCGKSTLCKVLNGLIPHFIAGEFSGSVFIDGENTLQADVGTLARKVGYVYQDFENQIVRPTVLDDASYACLNYGMADYEKRGREALHQCGLEGREEEYIWQLSGGQTHLLALAGAVALGPEILILDEPIAQLDPGHADRIYEVLRELNETYGKTIIVIEHHTEYIADYCKHVLLLRDGQAAWILPAREALARVEELQESNIFPPQVTIAGFRLQKEGLLPAGCPLPTTVEEGEKALDGLTFYANRRNMQEASQPGEQTVAQFQDVKVSYRSVKGEPRVIFDGLNLSIHKGEKIALIGSNGAGKSTMMKMLVGLLRPLEGTVTLDGTVLKNVKPEALSRQISLVYQNPEEMFIKDSIYSDIAYAMQVRGVEDWQKKTEALLARFRLSELSDRDGRLLSGGQMRRASLAIGVALNPGILLLDEPTANLDIATRKEIMRTLTDMKDVTDTVMIATHDMQLVCEWAERIIVLCQGNVVADGTRDEIFGNQELTRLVGIRPPEIFSMGQALDERAFCYTVDEFLQEFKKEEWDNDAETVREYLR</sequence>
<dbReference type="Gene3D" id="3.40.50.300">
    <property type="entry name" value="P-loop containing nucleotide triphosphate hydrolases"/>
    <property type="match status" value="2"/>
</dbReference>
<dbReference type="InterPro" id="IPR015856">
    <property type="entry name" value="ABC_transpr_CbiO/EcfA_su"/>
</dbReference>
<keyword evidence="3" id="KW-0813">Transport</keyword>
<dbReference type="InterPro" id="IPR003593">
    <property type="entry name" value="AAA+_ATPase"/>
</dbReference>
<dbReference type="InterPro" id="IPR050095">
    <property type="entry name" value="ECF_ABC_transporter_ATP-bd"/>
</dbReference>
<dbReference type="PROSITE" id="PS00211">
    <property type="entry name" value="ABC_TRANSPORTER_1"/>
    <property type="match status" value="1"/>
</dbReference>
<dbReference type="GO" id="GO:0016887">
    <property type="term" value="F:ATP hydrolysis activity"/>
    <property type="evidence" value="ECO:0007669"/>
    <property type="project" value="InterPro"/>
</dbReference>
<dbReference type="EMBL" id="DXEQ01000077">
    <property type="protein sequence ID" value="HIX71894.1"/>
    <property type="molecule type" value="Genomic_DNA"/>
</dbReference>
<organism evidence="10 11">
    <name type="scientific">Candidatus Anaerobutyricum stercoripullorum</name>
    <dbReference type="NCBI Taxonomy" id="2838456"/>
    <lineage>
        <taxon>Bacteria</taxon>
        <taxon>Bacillati</taxon>
        <taxon>Bacillota</taxon>
        <taxon>Clostridia</taxon>
        <taxon>Lachnospirales</taxon>
        <taxon>Lachnospiraceae</taxon>
        <taxon>Anaerobutyricum</taxon>
    </lineage>
</organism>
<keyword evidence="4" id="KW-1003">Cell membrane</keyword>
<evidence type="ECO:0000256" key="6">
    <source>
        <dbReference type="ARBA" id="ARBA00022840"/>
    </source>
</evidence>
<dbReference type="Pfam" id="PF00005">
    <property type="entry name" value="ABC_tran"/>
    <property type="match status" value="2"/>
</dbReference>
<dbReference type="AlphaFoldDB" id="A0A9D2BE29"/>
<evidence type="ECO:0000259" key="9">
    <source>
        <dbReference type="PROSITE" id="PS50893"/>
    </source>
</evidence>
<dbReference type="GO" id="GO:0042626">
    <property type="term" value="F:ATPase-coupled transmembrane transporter activity"/>
    <property type="evidence" value="ECO:0007669"/>
    <property type="project" value="TreeGrafter"/>
</dbReference>
<dbReference type="PANTHER" id="PTHR43553">
    <property type="entry name" value="HEAVY METAL TRANSPORTER"/>
    <property type="match status" value="1"/>
</dbReference>
<feature type="domain" description="ABC transporter" evidence="9">
    <location>
        <begin position="306"/>
        <end position="541"/>
    </location>
</feature>
<comment type="caution">
    <text evidence="10">The sequence shown here is derived from an EMBL/GenBank/DDBJ whole genome shotgun (WGS) entry which is preliminary data.</text>
</comment>
<dbReference type="GO" id="GO:0005524">
    <property type="term" value="F:ATP binding"/>
    <property type="evidence" value="ECO:0007669"/>
    <property type="project" value="UniProtKB-KW"/>
</dbReference>
<evidence type="ECO:0000256" key="5">
    <source>
        <dbReference type="ARBA" id="ARBA00022741"/>
    </source>
</evidence>
<name>A0A9D2BE29_9FIRM</name>
<keyword evidence="8" id="KW-0472">Membrane</keyword>
<feature type="domain" description="ABC transporter" evidence="9">
    <location>
        <begin position="10"/>
        <end position="248"/>
    </location>
</feature>
<reference evidence="10" key="2">
    <citation type="submission" date="2021-04" db="EMBL/GenBank/DDBJ databases">
        <authorList>
            <person name="Gilroy R."/>
        </authorList>
    </citation>
    <scope>NUCLEOTIDE SEQUENCE</scope>
    <source>
        <strain evidence="10">ChiSxjej3B15-1167</strain>
    </source>
</reference>
<keyword evidence="5" id="KW-0547">Nucleotide-binding</keyword>
<gene>
    <name evidence="10" type="ORF">H9849_02615</name>
</gene>
<dbReference type="SMART" id="SM00382">
    <property type="entry name" value="AAA"/>
    <property type="match status" value="2"/>
</dbReference>
<evidence type="ECO:0000256" key="4">
    <source>
        <dbReference type="ARBA" id="ARBA00022475"/>
    </source>
</evidence>
<reference evidence="10" key="1">
    <citation type="journal article" date="2021" name="PeerJ">
        <title>Extensive microbial diversity within the chicken gut microbiome revealed by metagenomics and culture.</title>
        <authorList>
            <person name="Gilroy R."/>
            <person name="Ravi A."/>
            <person name="Getino M."/>
            <person name="Pursley I."/>
            <person name="Horton D.L."/>
            <person name="Alikhan N.F."/>
            <person name="Baker D."/>
            <person name="Gharbi K."/>
            <person name="Hall N."/>
            <person name="Watson M."/>
            <person name="Adriaenssens E.M."/>
            <person name="Foster-Nyarko E."/>
            <person name="Jarju S."/>
            <person name="Secka A."/>
            <person name="Antonio M."/>
            <person name="Oren A."/>
            <person name="Chaudhuri R.R."/>
            <person name="La Ragione R."/>
            <person name="Hildebrand F."/>
            <person name="Pallen M.J."/>
        </authorList>
    </citation>
    <scope>NUCLEOTIDE SEQUENCE</scope>
    <source>
        <strain evidence="10">ChiSxjej3B15-1167</strain>
    </source>
</reference>
<protein>
    <submittedName>
        <fullName evidence="10">ATP-binding cassette domain-containing protein</fullName>
    </submittedName>
</protein>
<evidence type="ECO:0000256" key="2">
    <source>
        <dbReference type="ARBA" id="ARBA00005417"/>
    </source>
</evidence>
<evidence type="ECO:0000313" key="11">
    <source>
        <dbReference type="Proteomes" id="UP000886805"/>
    </source>
</evidence>
<dbReference type="CDD" id="cd03225">
    <property type="entry name" value="ABC_cobalt_CbiO_domain1"/>
    <property type="match status" value="2"/>
</dbReference>
<evidence type="ECO:0000256" key="1">
    <source>
        <dbReference type="ARBA" id="ARBA00004202"/>
    </source>
</evidence>
<comment type="similarity">
    <text evidence="2">Belongs to the ABC transporter superfamily.</text>
</comment>
<dbReference type="SUPFAM" id="SSF52540">
    <property type="entry name" value="P-loop containing nucleoside triphosphate hydrolases"/>
    <property type="match status" value="2"/>
</dbReference>
<accession>A0A9D2BE29</accession>
<keyword evidence="6 10" id="KW-0067">ATP-binding</keyword>
<evidence type="ECO:0000256" key="3">
    <source>
        <dbReference type="ARBA" id="ARBA00022448"/>
    </source>
</evidence>
<evidence type="ECO:0000313" key="10">
    <source>
        <dbReference type="EMBL" id="HIX71894.1"/>
    </source>
</evidence>
<comment type="subcellular location">
    <subcellularLocation>
        <location evidence="1">Cell membrane</location>
        <topology evidence="1">Peripheral membrane protein</topology>
    </subcellularLocation>
</comment>
<dbReference type="GO" id="GO:0043190">
    <property type="term" value="C:ATP-binding cassette (ABC) transporter complex"/>
    <property type="evidence" value="ECO:0007669"/>
    <property type="project" value="TreeGrafter"/>
</dbReference>
<evidence type="ECO:0000256" key="7">
    <source>
        <dbReference type="ARBA" id="ARBA00022967"/>
    </source>
</evidence>